<dbReference type="AlphaFoldDB" id="A0A484B7T1"/>
<keyword evidence="1" id="KW-1133">Transmembrane helix</keyword>
<evidence type="ECO:0000313" key="3">
    <source>
        <dbReference type="Proteomes" id="UP000295192"/>
    </source>
</evidence>
<accession>A0A484B7T1</accession>
<sequence>MLQAVRPMRGAVAGAWFVGRFKDNDIEVKRKDGIILLRELAAEVKNFMDFKRNAVMYLQNIRTIYNMLLRSLTLVFYVLVLVVLCLTVVYSKPACNDGFYTKNGNLILDLHNFQKQFDCVQRMHRG</sequence>
<evidence type="ECO:0000313" key="2">
    <source>
        <dbReference type="EMBL" id="TDG44896.1"/>
    </source>
</evidence>
<gene>
    <name evidence="2" type="ORF">AWZ03_008704</name>
</gene>
<reference evidence="2 3" key="1">
    <citation type="journal article" date="2019" name="J. Hered.">
        <title>An Improved Genome Assembly for Drosophila navojoa, the Basal Species in the mojavensis Cluster.</title>
        <authorList>
            <person name="Vanderlinde T."/>
            <person name="Dupim E.G."/>
            <person name="Nazario-Yepiz N.O."/>
            <person name="Carvalho A.B."/>
        </authorList>
    </citation>
    <scope>NUCLEOTIDE SEQUENCE [LARGE SCALE GENOMIC DNA]</scope>
    <source>
        <strain evidence="2">Navoj_Jal97</strain>
        <tissue evidence="2">Whole organism</tissue>
    </source>
</reference>
<comment type="caution">
    <text evidence="2">The sequence shown here is derived from an EMBL/GenBank/DDBJ whole genome shotgun (WGS) entry which is preliminary data.</text>
</comment>
<protein>
    <submittedName>
        <fullName evidence="2">Uncharacterized protein</fullName>
    </submittedName>
</protein>
<name>A0A484B7T1_DRONA</name>
<keyword evidence="3" id="KW-1185">Reference proteome</keyword>
<dbReference type="OMA" id="HESWRFK"/>
<keyword evidence="1" id="KW-0472">Membrane</keyword>
<dbReference type="STRING" id="7232.A0A484B7T1"/>
<organism evidence="2 3">
    <name type="scientific">Drosophila navojoa</name>
    <name type="common">Fruit fly</name>
    <dbReference type="NCBI Taxonomy" id="7232"/>
    <lineage>
        <taxon>Eukaryota</taxon>
        <taxon>Metazoa</taxon>
        <taxon>Ecdysozoa</taxon>
        <taxon>Arthropoda</taxon>
        <taxon>Hexapoda</taxon>
        <taxon>Insecta</taxon>
        <taxon>Pterygota</taxon>
        <taxon>Neoptera</taxon>
        <taxon>Endopterygota</taxon>
        <taxon>Diptera</taxon>
        <taxon>Brachycera</taxon>
        <taxon>Muscomorpha</taxon>
        <taxon>Ephydroidea</taxon>
        <taxon>Drosophilidae</taxon>
        <taxon>Drosophila</taxon>
    </lineage>
</organism>
<keyword evidence="1" id="KW-0812">Transmembrane</keyword>
<evidence type="ECO:0000256" key="1">
    <source>
        <dbReference type="SAM" id="Phobius"/>
    </source>
</evidence>
<dbReference type="EMBL" id="LSRL02000092">
    <property type="protein sequence ID" value="TDG44896.1"/>
    <property type="molecule type" value="Genomic_DNA"/>
</dbReference>
<proteinExistence type="predicted"/>
<feature type="transmembrane region" description="Helical" evidence="1">
    <location>
        <begin position="67"/>
        <end position="90"/>
    </location>
</feature>
<dbReference type="Proteomes" id="UP000295192">
    <property type="component" value="Unassembled WGS sequence"/>
</dbReference>